<comment type="caution">
    <text evidence="10">The sequence shown here is derived from an EMBL/GenBank/DDBJ whole genome shotgun (WGS) entry which is preliminary data.</text>
</comment>
<keyword evidence="11" id="KW-1185">Reference proteome</keyword>
<dbReference type="Proteomes" id="UP000774130">
    <property type="component" value="Unassembled WGS sequence"/>
</dbReference>
<dbReference type="EMBL" id="JAHUZB010000002">
    <property type="protein sequence ID" value="MBV7389812.1"/>
    <property type="molecule type" value="Genomic_DNA"/>
</dbReference>
<feature type="compositionally biased region" description="Polar residues" evidence="9">
    <location>
        <begin position="80"/>
        <end position="91"/>
    </location>
</feature>
<reference evidence="10 11" key="1">
    <citation type="submission" date="2021-06" db="EMBL/GenBank/DDBJ databases">
        <title>Enterococcus alishanensis sp. nov., a novel lactic acid bacterium isolated from fresh coffee beans.</title>
        <authorList>
            <person name="Chen Y.-S."/>
        </authorList>
    </citation>
    <scope>NUCLEOTIDE SEQUENCE [LARGE SCALE GENOMIC DNA]</scope>
    <source>
        <strain evidence="10 11">ALS3</strain>
    </source>
</reference>
<feature type="compositionally biased region" description="Basic and acidic residues" evidence="9">
    <location>
        <begin position="92"/>
        <end position="104"/>
    </location>
</feature>
<gene>
    <name evidence="7 10" type="primary">ftsL</name>
    <name evidence="10" type="ORF">KUA55_03905</name>
</gene>
<evidence type="ECO:0000256" key="1">
    <source>
        <dbReference type="ARBA" id="ARBA00022475"/>
    </source>
</evidence>
<keyword evidence="3 7" id="KW-0812">Transmembrane</keyword>
<dbReference type="InterPro" id="IPR007060">
    <property type="entry name" value="FtsL/DivIC"/>
</dbReference>
<keyword evidence="1 7" id="KW-1003">Cell membrane</keyword>
<proteinExistence type="inferred from homology"/>
<keyword evidence="4 7" id="KW-1133">Transmembrane helix</keyword>
<evidence type="ECO:0000256" key="9">
    <source>
        <dbReference type="SAM" id="MobiDB-lite"/>
    </source>
</evidence>
<accession>A0ABS6TA77</accession>
<evidence type="ECO:0000256" key="5">
    <source>
        <dbReference type="ARBA" id="ARBA00023136"/>
    </source>
</evidence>
<name>A0ABS6TA77_9ENTE</name>
<evidence type="ECO:0000256" key="8">
    <source>
        <dbReference type="NCBIfam" id="TIGR02209"/>
    </source>
</evidence>
<evidence type="ECO:0000256" key="7">
    <source>
        <dbReference type="HAMAP-Rule" id="MF_00910"/>
    </source>
</evidence>
<evidence type="ECO:0000256" key="2">
    <source>
        <dbReference type="ARBA" id="ARBA00022618"/>
    </source>
</evidence>
<feature type="transmembrane region" description="Helical" evidence="7">
    <location>
        <begin position="44"/>
        <end position="63"/>
    </location>
</feature>
<dbReference type="Pfam" id="PF04977">
    <property type="entry name" value="DivIC"/>
    <property type="match status" value="1"/>
</dbReference>
<protein>
    <recommendedName>
        <fullName evidence="7 8">Cell division protein FtsL</fullName>
    </recommendedName>
</protein>
<evidence type="ECO:0000256" key="6">
    <source>
        <dbReference type="ARBA" id="ARBA00023306"/>
    </source>
</evidence>
<comment type="subcellular location">
    <subcellularLocation>
        <location evidence="7">Cell membrane</location>
        <topology evidence="7">Single-pass type II membrane protein</topology>
    </subcellularLocation>
    <text evidence="7">Localizes to the division septum where it forms a ring structure.</text>
</comment>
<evidence type="ECO:0000256" key="4">
    <source>
        <dbReference type="ARBA" id="ARBA00022989"/>
    </source>
</evidence>
<dbReference type="InterPro" id="IPR011922">
    <property type="entry name" value="Cell_div_FtsL"/>
</dbReference>
<evidence type="ECO:0000313" key="11">
    <source>
        <dbReference type="Proteomes" id="UP000774130"/>
    </source>
</evidence>
<evidence type="ECO:0000313" key="10">
    <source>
        <dbReference type="EMBL" id="MBV7389812.1"/>
    </source>
</evidence>
<dbReference type="NCBIfam" id="TIGR02209">
    <property type="entry name" value="ftsL_broad"/>
    <property type="match status" value="1"/>
</dbReference>
<sequence length="124" mass="14035">MAEPKKAEQPLIDNLEQTNQTPDSFKVFVSPLDRLKRTSRFEKIAAVGLITLLIVLSIVMVNLRNDISKIQNDITETQTEIDSKQKTANQLEQEKNELSKSDRLKKAAEDAGLTINDDNLRKVK</sequence>
<organism evidence="10 11">
    <name type="scientific">Enterococcus alishanensis</name>
    <dbReference type="NCBI Taxonomy" id="1303817"/>
    <lineage>
        <taxon>Bacteria</taxon>
        <taxon>Bacillati</taxon>
        <taxon>Bacillota</taxon>
        <taxon>Bacilli</taxon>
        <taxon>Lactobacillales</taxon>
        <taxon>Enterococcaceae</taxon>
        <taxon>Enterococcus</taxon>
    </lineage>
</organism>
<dbReference type="GO" id="GO:0051301">
    <property type="term" value="P:cell division"/>
    <property type="evidence" value="ECO:0007669"/>
    <property type="project" value="UniProtKB-KW"/>
</dbReference>
<dbReference type="HAMAP" id="MF_00910">
    <property type="entry name" value="FtsL"/>
    <property type="match status" value="1"/>
</dbReference>
<keyword evidence="2 7" id="KW-0132">Cell division</keyword>
<keyword evidence="5 7" id="KW-0472">Membrane</keyword>
<feature type="region of interest" description="Disordered" evidence="9">
    <location>
        <begin position="80"/>
        <end position="104"/>
    </location>
</feature>
<keyword evidence="6 7" id="KW-0131">Cell cycle</keyword>
<comment type="function">
    <text evidence="7">Essential cell division protein.</text>
</comment>
<evidence type="ECO:0000256" key="3">
    <source>
        <dbReference type="ARBA" id="ARBA00022692"/>
    </source>
</evidence>
<comment type="similarity">
    <text evidence="7">Belongs to the FtsL family.</text>
</comment>
<dbReference type="RefSeq" id="WP_218324881.1">
    <property type="nucleotide sequence ID" value="NZ_JAHUZB010000002.1"/>
</dbReference>